<gene>
    <name evidence="1" type="ORF">ACN42_g5845</name>
</gene>
<organism evidence="1 2">
    <name type="scientific">Penicillium freii</name>
    <dbReference type="NCBI Taxonomy" id="48697"/>
    <lineage>
        <taxon>Eukaryota</taxon>
        <taxon>Fungi</taxon>
        <taxon>Dikarya</taxon>
        <taxon>Ascomycota</taxon>
        <taxon>Pezizomycotina</taxon>
        <taxon>Eurotiomycetes</taxon>
        <taxon>Eurotiomycetidae</taxon>
        <taxon>Eurotiales</taxon>
        <taxon>Aspergillaceae</taxon>
        <taxon>Penicillium</taxon>
    </lineage>
</organism>
<keyword evidence="2" id="KW-1185">Reference proteome</keyword>
<dbReference type="Proteomes" id="UP000055045">
    <property type="component" value="Unassembled WGS sequence"/>
</dbReference>
<proteinExistence type="predicted"/>
<name>A0A101MIP8_PENFR</name>
<dbReference type="EMBL" id="LLXE01000141">
    <property type="protein sequence ID" value="KUM61275.1"/>
    <property type="molecule type" value="Genomic_DNA"/>
</dbReference>
<comment type="caution">
    <text evidence="1">The sequence shown here is derived from an EMBL/GenBank/DDBJ whole genome shotgun (WGS) entry which is preliminary data.</text>
</comment>
<evidence type="ECO:0000313" key="1">
    <source>
        <dbReference type="EMBL" id="KUM61275.1"/>
    </source>
</evidence>
<evidence type="ECO:0000313" key="2">
    <source>
        <dbReference type="Proteomes" id="UP000055045"/>
    </source>
</evidence>
<protein>
    <submittedName>
        <fullName evidence="1">Uncharacterized protein</fullName>
    </submittedName>
</protein>
<reference evidence="1 2" key="1">
    <citation type="submission" date="2015-10" db="EMBL/GenBank/DDBJ databases">
        <title>Genome sequencing of Penicillium freii.</title>
        <authorList>
            <person name="Nguyen H.D."/>
            <person name="Visagie C.M."/>
            <person name="Seifert K.A."/>
        </authorList>
    </citation>
    <scope>NUCLEOTIDE SEQUENCE [LARGE SCALE GENOMIC DNA]</scope>
    <source>
        <strain evidence="1 2">DAOM 242723</strain>
    </source>
</reference>
<dbReference type="AlphaFoldDB" id="A0A101MIP8"/>
<accession>A0A101MIP8</accession>
<dbReference type="STRING" id="48697.A0A101MIP8"/>
<sequence>MDFFTVLRRVFGSPNRFAITALCLVVFLIVPYYREALVVPLRVKVSNPTEQSVDPFPSDYAGQPRLSSQVINDPYPHYGSAEWISTSKGPYQPCIGPQGRLLRRKDEDMIMSGFRWNTSGAKSNNLGMDGELIRG</sequence>